<evidence type="ECO:0000256" key="6">
    <source>
        <dbReference type="ARBA" id="ARBA00022840"/>
    </source>
</evidence>
<evidence type="ECO:0000256" key="10">
    <source>
        <dbReference type="ARBA" id="ARBA00023136"/>
    </source>
</evidence>
<gene>
    <name evidence="11" type="primary">secA</name>
    <name evidence="15" type="ORF">R2601_02788</name>
</gene>
<evidence type="ECO:0000256" key="5">
    <source>
        <dbReference type="ARBA" id="ARBA00022741"/>
    </source>
</evidence>
<dbReference type="InterPro" id="IPR020937">
    <property type="entry name" value="SecA_CS"/>
</dbReference>
<dbReference type="Proteomes" id="UP000006230">
    <property type="component" value="Unassembled WGS sequence"/>
</dbReference>
<dbReference type="PROSITE" id="PS51194">
    <property type="entry name" value="HELICASE_CTER"/>
    <property type="match status" value="1"/>
</dbReference>
<keyword evidence="16" id="KW-1185">Reference proteome</keyword>
<dbReference type="GO" id="GO:0005524">
    <property type="term" value="F:ATP binding"/>
    <property type="evidence" value="ECO:0007669"/>
    <property type="project" value="UniProtKB-UniRule"/>
</dbReference>
<evidence type="ECO:0000256" key="4">
    <source>
        <dbReference type="ARBA" id="ARBA00022519"/>
    </source>
</evidence>
<comment type="catalytic activity">
    <reaction evidence="11">
        <text>ATP + H2O + cellular proteinSide 1 = ADP + phosphate + cellular proteinSide 2.</text>
        <dbReference type="EC" id="7.4.2.8"/>
    </reaction>
</comment>
<comment type="subunit">
    <text evidence="11">Monomer and homodimer. Part of the essential Sec protein translocation apparatus which comprises SecA, SecYEG and auxiliary proteins SecDF-YajC and YidC.</text>
</comment>
<comment type="function">
    <text evidence="11">Part of the Sec protein translocase complex. Interacts with the SecYEG preprotein conducting channel. Has a central role in coupling the hydrolysis of ATP to the transfer of proteins into and across the cell membrane, serving both as a receptor for the preprotein-SecB complex and as an ATP-driven molecular motor driving the stepwise translocation of polypeptide chains across the membrane.</text>
</comment>
<keyword evidence="5 11" id="KW-0547">Nucleotide-binding</keyword>
<dbReference type="InterPro" id="IPR000185">
    <property type="entry name" value="SecA"/>
</dbReference>
<evidence type="ECO:0000256" key="3">
    <source>
        <dbReference type="ARBA" id="ARBA00022490"/>
    </source>
</evidence>
<keyword evidence="6 11" id="KW-0067">ATP-binding</keyword>
<evidence type="ECO:0000259" key="12">
    <source>
        <dbReference type="PROSITE" id="PS51192"/>
    </source>
</evidence>
<protein>
    <recommendedName>
        <fullName evidence="11">Protein translocase subunit SecA</fullName>
        <ecNumber evidence="11">7.4.2.8</ecNumber>
    </recommendedName>
</protein>
<dbReference type="PANTHER" id="PTHR30612">
    <property type="entry name" value="SECA INNER MEMBRANE COMPONENT OF SEC PROTEIN SECRETION SYSTEM"/>
    <property type="match status" value="1"/>
</dbReference>
<dbReference type="GO" id="GO:0031522">
    <property type="term" value="C:cell envelope Sec protein transport complex"/>
    <property type="evidence" value="ECO:0007669"/>
    <property type="project" value="TreeGrafter"/>
</dbReference>
<keyword evidence="4" id="KW-0997">Cell inner membrane</keyword>
<evidence type="ECO:0000313" key="16">
    <source>
        <dbReference type="Proteomes" id="UP000006230"/>
    </source>
</evidence>
<proteinExistence type="inferred from homology"/>
<feature type="binding site" evidence="11">
    <location>
        <begin position="143"/>
        <end position="147"/>
    </location>
    <ligand>
        <name>ATP</name>
        <dbReference type="ChEBI" id="CHEBI:30616"/>
    </ligand>
</feature>
<dbReference type="EMBL" id="AATQ01000001">
    <property type="protein sequence ID" value="EAU48464.1"/>
    <property type="molecule type" value="Genomic_DNA"/>
</dbReference>
<dbReference type="eggNOG" id="COG0653">
    <property type="taxonomic scope" value="Bacteria"/>
</dbReference>
<dbReference type="Gene3D" id="3.90.1440.10">
    <property type="entry name" value="SecA, preprotein cross-linking domain"/>
    <property type="match status" value="1"/>
</dbReference>
<dbReference type="GO" id="GO:0043952">
    <property type="term" value="P:protein transport by the Sec complex"/>
    <property type="evidence" value="ECO:0007669"/>
    <property type="project" value="TreeGrafter"/>
</dbReference>
<dbReference type="GO" id="GO:0017038">
    <property type="term" value="P:protein import"/>
    <property type="evidence" value="ECO:0007669"/>
    <property type="project" value="InterPro"/>
</dbReference>
<dbReference type="Pfam" id="PF01043">
    <property type="entry name" value="SecA_PP_bind"/>
    <property type="match status" value="1"/>
</dbReference>
<dbReference type="PRINTS" id="PR00906">
    <property type="entry name" value="SECA"/>
</dbReference>
<evidence type="ECO:0000256" key="1">
    <source>
        <dbReference type="ARBA" id="ARBA00022448"/>
    </source>
</evidence>
<dbReference type="HAMAP" id="MF_01382">
    <property type="entry name" value="SecA"/>
    <property type="match status" value="1"/>
</dbReference>
<dbReference type="InterPro" id="IPR044722">
    <property type="entry name" value="SecA_SF2_C"/>
</dbReference>
<dbReference type="Pfam" id="PF07517">
    <property type="entry name" value="SecA_DEAD"/>
    <property type="match status" value="1"/>
</dbReference>
<reference evidence="15 16" key="1">
    <citation type="journal article" date="2010" name="J. Bacteriol.">
        <title>Genome sequences of Pelagibaca bermudensis HTCC2601T and Maritimibacter alkaliphilus HTCC2654T, the type strains of two marine Roseobacter genera.</title>
        <authorList>
            <person name="Thrash J.C."/>
            <person name="Cho J.C."/>
            <person name="Ferriera S."/>
            <person name="Johnson J."/>
            <person name="Vergin K.L."/>
            <person name="Giovannoni S.J."/>
        </authorList>
    </citation>
    <scope>NUCLEOTIDE SEQUENCE [LARGE SCALE GENOMIC DNA]</scope>
    <source>
        <strain evidence="16">DSM 26914 / JCM 13377 / KCTC 12554 / HTCC2601</strain>
    </source>
</reference>
<dbReference type="PANTHER" id="PTHR30612:SF0">
    <property type="entry name" value="CHLOROPLAST PROTEIN-TRANSPORTING ATPASE"/>
    <property type="match status" value="1"/>
</dbReference>
<dbReference type="FunFam" id="3.40.50.300:FF:000429">
    <property type="entry name" value="Preprotein translocase subunit SecA"/>
    <property type="match status" value="1"/>
</dbReference>
<feature type="domain" description="Helicase C-terminal" evidence="13">
    <location>
        <begin position="479"/>
        <end position="634"/>
    </location>
</feature>
<dbReference type="SMART" id="SM00958">
    <property type="entry name" value="SecA_PP_bind"/>
    <property type="match status" value="1"/>
</dbReference>
<organism evidence="15 16">
    <name type="scientific">Salipiger bermudensis (strain DSM 26914 / JCM 13377 / KCTC 12554 / HTCC2601)</name>
    <name type="common">Pelagibaca bermudensis</name>
    <dbReference type="NCBI Taxonomy" id="314265"/>
    <lineage>
        <taxon>Bacteria</taxon>
        <taxon>Pseudomonadati</taxon>
        <taxon>Pseudomonadota</taxon>
        <taxon>Alphaproteobacteria</taxon>
        <taxon>Rhodobacterales</taxon>
        <taxon>Roseobacteraceae</taxon>
        <taxon>Salipiger</taxon>
    </lineage>
</organism>
<dbReference type="PROSITE" id="PS51196">
    <property type="entry name" value="SECA_MOTOR_DEAD"/>
    <property type="match status" value="1"/>
</dbReference>
<keyword evidence="8 11" id="KW-1278">Translocase</keyword>
<name>Q0FWT8_SALBH</name>
<keyword evidence="1 11" id="KW-0813">Transport</keyword>
<keyword evidence="10 11" id="KW-0472">Membrane</keyword>
<dbReference type="PROSITE" id="PS01312">
    <property type="entry name" value="SECA"/>
    <property type="match status" value="1"/>
</dbReference>
<dbReference type="SUPFAM" id="SSF52540">
    <property type="entry name" value="P-loop containing nucleoside triphosphate hydrolases"/>
    <property type="match status" value="2"/>
</dbReference>
<dbReference type="OrthoDB" id="9805579at2"/>
<dbReference type="EC" id="7.4.2.8" evidence="11"/>
<keyword evidence="3 11" id="KW-0963">Cytoplasm</keyword>
<dbReference type="AlphaFoldDB" id="Q0FWT8"/>
<keyword evidence="9 11" id="KW-0811">Translocation</keyword>
<dbReference type="InterPro" id="IPR014001">
    <property type="entry name" value="Helicase_ATP-bd"/>
</dbReference>
<dbReference type="PROSITE" id="PS51192">
    <property type="entry name" value="HELICASE_ATP_BIND_1"/>
    <property type="match status" value="1"/>
</dbReference>
<dbReference type="InterPro" id="IPR001650">
    <property type="entry name" value="Helicase_C-like"/>
</dbReference>
<dbReference type="STRING" id="314265.R2601_02788"/>
<dbReference type="GO" id="GO:0005829">
    <property type="term" value="C:cytosol"/>
    <property type="evidence" value="ECO:0007669"/>
    <property type="project" value="TreeGrafter"/>
</dbReference>
<dbReference type="Pfam" id="PF21090">
    <property type="entry name" value="P-loop_SecA"/>
    <property type="match status" value="2"/>
</dbReference>
<evidence type="ECO:0000256" key="11">
    <source>
        <dbReference type="HAMAP-Rule" id="MF_01382"/>
    </source>
</evidence>
<dbReference type="GO" id="GO:0008564">
    <property type="term" value="F:protein-exporting ATPase activity"/>
    <property type="evidence" value="ECO:0007669"/>
    <property type="project" value="UniProtKB-EC"/>
</dbReference>
<feature type="domain" description="Helicase ATP-binding" evidence="12">
    <location>
        <begin position="127"/>
        <end position="303"/>
    </location>
</feature>
<dbReference type="SUPFAM" id="SSF81767">
    <property type="entry name" value="Pre-protein crosslinking domain of SecA"/>
    <property type="match status" value="1"/>
</dbReference>
<keyword evidence="7 11" id="KW-0653">Protein transport</keyword>
<feature type="binding site" evidence="11">
    <location>
        <position position="554"/>
    </location>
    <ligand>
        <name>ATP</name>
        <dbReference type="ChEBI" id="CHEBI:30616"/>
    </ligand>
</feature>
<dbReference type="InterPro" id="IPR011115">
    <property type="entry name" value="SecA_DEAD"/>
</dbReference>
<dbReference type="InterPro" id="IPR014018">
    <property type="entry name" value="SecA_motor_DEAD"/>
</dbReference>
<comment type="similarity">
    <text evidence="11">Belongs to the SecA family.</text>
</comment>
<dbReference type="InterPro" id="IPR027417">
    <property type="entry name" value="P-loop_NTPase"/>
</dbReference>
<evidence type="ECO:0000313" key="15">
    <source>
        <dbReference type="EMBL" id="EAU48464.1"/>
    </source>
</evidence>
<dbReference type="InterPro" id="IPR011130">
    <property type="entry name" value="SecA_preprotein_X-link_dom"/>
</dbReference>
<dbReference type="HOGENOM" id="CLU_005314_3_2_5"/>
<feature type="binding site" evidence="11">
    <location>
        <position position="125"/>
    </location>
    <ligand>
        <name>ATP</name>
        <dbReference type="ChEBI" id="CHEBI:30616"/>
    </ligand>
</feature>
<sequence length="671" mass="73581">MSELAAPRPGPRLTLPRIAGYAERPESEEGKLDRLGRKLIGLGVARTAGLRRHGLSAILTETAQHEAALRPLTDAELRAAAEALRAPLRLAIAQGLPDAKMLGPAFALLREAAERTLGMRHYDVQLLGAFAMLRGAVAEMRTGEGKTLCATLASCTMALAGVPVHVITVNDYLALRDRDLMRPLYDFLGLSTGVVQAGQQEPERAAIYRADIVFGANKEIAFDYLRDRMVLRRNPGNLRRKVERLSAEGPGAVLRMRGLHFALIDEADSVLIDEARTPLVISGSTDVARNQDPGFLRRALRAARQLDEGKDYRIHPNEHRIEITPKGAERLEIMGEYGSGPFRVGVIRDHAVVQALSALHLFHRDNDYVVRDGKVQIVDENTGRIQEDRSWSEGLHQMIELKEDVELTEPRATLSRISYQRVFRRYQRLAGMTGTASDAAWELYSVYGLGVIRIPPHKGDRRRFARDRIFASEAAKCRAIAARTAELHDTGTPVLIGTRSVGASERISAELALAGIAHQLLNAVQDADEAAVVALAGQRGAVTVATNMAGRGTDIKLAPGVAELGGLHVLLTVRHDSRRVDRQLEGRCGRQGDPGRVERMLSLEDELLGSKGARWNRRAARLLRPLGPGVAALAFRARQRRVERMHGRMRHDLLAADRGLGSLLALSGEAE</sequence>
<dbReference type="CDD" id="cd17928">
    <property type="entry name" value="DEXDc_SecA"/>
    <property type="match status" value="1"/>
</dbReference>
<dbReference type="GO" id="GO:0006605">
    <property type="term" value="P:protein targeting"/>
    <property type="evidence" value="ECO:0007669"/>
    <property type="project" value="UniProtKB-UniRule"/>
</dbReference>
<dbReference type="InterPro" id="IPR036670">
    <property type="entry name" value="SecA_X-link_sf"/>
</dbReference>
<evidence type="ECO:0000256" key="7">
    <source>
        <dbReference type="ARBA" id="ARBA00022927"/>
    </source>
</evidence>
<keyword evidence="2 11" id="KW-1003">Cell membrane</keyword>
<dbReference type="GO" id="GO:0005886">
    <property type="term" value="C:plasma membrane"/>
    <property type="evidence" value="ECO:0007669"/>
    <property type="project" value="UniProtKB-SubCell"/>
</dbReference>
<comment type="subcellular location">
    <subcellularLocation>
        <location evidence="11">Cell membrane</location>
        <topology evidence="11">Peripheral membrane protein</topology>
        <orientation evidence="11">Cytoplasmic side</orientation>
    </subcellularLocation>
    <subcellularLocation>
        <location evidence="11">Cytoplasm</location>
    </subcellularLocation>
    <text evidence="11">Distribution is 50-50.</text>
</comment>
<feature type="domain" description="SecA family profile" evidence="14">
    <location>
        <begin position="37"/>
        <end position="631"/>
    </location>
</feature>
<evidence type="ECO:0000256" key="8">
    <source>
        <dbReference type="ARBA" id="ARBA00022967"/>
    </source>
</evidence>
<evidence type="ECO:0000259" key="14">
    <source>
        <dbReference type="PROSITE" id="PS51196"/>
    </source>
</evidence>
<dbReference type="SMART" id="SM00957">
    <property type="entry name" value="SecA_DEAD"/>
    <property type="match status" value="1"/>
</dbReference>
<dbReference type="CDD" id="cd18803">
    <property type="entry name" value="SF2_C_secA"/>
    <property type="match status" value="1"/>
</dbReference>
<evidence type="ECO:0000256" key="9">
    <source>
        <dbReference type="ARBA" id="ARBA00023010"/>
    </source>
</evidence>
<dbReference type="RefSeq" id="WP_007801891.1">
    <property type="nucleotide sequence ID" value="NZ_DS022277.1"/>
</dbReference>
<dbReference type="Gene3D" id="3.40.50.300">
    <property type="entry name" value="P-loop containing nucleotide triphosphate hydrolases"/>
    <property type="match status" value="2"/>
</dbReference>
<evidence type="ECO:0000256" key="2">
    <source>
        <dbReference type="ARBA" id="ARBA00022475"/>
    </source>
</evidence>
<comment type="caution">
    <text evidence="15">The sequence shown here is derived from an EMBL/GenBank/DDBJ whole genome shotgun (WGS) entry which is preliminary data.</text>
</comment>
<accession>Q0FWT8</accession>
<dbReference type="GO" id="GO:0065002">
    <property type="term" value="P:intracellular protein transmembrane transport"/>
    <property type="evidence" value="ECO:0007669"/>
    <property type="project" value="UniProtKB-UniRule"/>
</dbReference>
<evidence type="ECO:0000259" key="13">
    <source>
        <dbReference type="PROSITE" id="PS51194"/>
    </source>
</evidence>